<dbReference type="Proteomes" id="UP000322873">
    <property type="component" value="Unassembled WGS sequence"/>
</dbReference>
<dbReference type="AlphaFoldDB" id="A0A5M9K2Q1"/>
<proteinExistence type="predicted"/>
<organism evidence="1 2">
    <name type="scientific">Monilinia fructicola</name>
    <name type="common">Brown rot fungus</name>
    <name type="synonym">Ciboria fructicola</name>
    <dbReference type="NCBI Taxonomy" id="38448"/>
    <lineage>
        <taxon>Eukaryota</taxon>
        <taxon>Fungi</taxon>
        <taxon>Dikarya</taxon>
        <taxon>Ascomycota</taxon>
        <taxon>Pezizomycotina</taxon>
        <taxon>Leotiomycetes</taxon>
        <taxon>Helotiales</taxon>
        <taxon>Sclerotiniaceae</taxon>
        <taxon>Monilinia</taxon>
    </lineage>
</organism>
<dbReference type="EMBL" id="VICG01000002">
    <property type="protein sequence ID" value="KAA8575190.1"/>
    <property type="molecule type" value="Genomic_DNA"/>
</dbReference>
<accession>A0A5M9K2Q1</accession>
<gene>
    <name evidence="1" type="ORF">EYC84_004387</name>
</gene>
<keyword evidence="2" id="KW-1185">Reference proteome</keyword>
<comment type="caution">
    <text evidence="1">The sequence shown here is derived from an EMBL/GenBank/DDBJ whole genome shotgun (WGS) entry which is preliminary data.</text>
</comment>
<evidence type="ECO:0000313" key="1">
    <source>
        <dbReference type="EMBL" id="KAA8575190.1"/>
    </source>
</evidence>
<sequence>MTIWRKKNGTGLLGIHGLGWLHGDSRSWFKAYPQLALRFRYFRNCKRYVPLTMDRPWASLPVFATICLYMRSVVVVVRGAQHEDLTRSIDGEMFCVVCNSLRCSPELFQLPIITSRRARRALGNWAHICDLPYNHCWSWLINEMQQRRAVLSWGFLPDLFFLLVSIHEISI</sequence>
<evidence type="ECO:0000313" key="2">
    <source>
        <dbReference type="Proteomes" id="UP000322873"/>
    </source>
</evidence>
<reference evidence="1 2" key="1">
    <citation type="submission" date="2019-06" db="EMBL/GenBank/DDBJ databases">
        <title>Genome Sequence of the Brown Rot Fungal Pathogen Monilinia fructicola.</title>
        <authorList>
            <person name="De Miccolis Angelini R.M."/>
            <person name="Landi L."/>
            <person name="Abate D."/>
            <person name="Pollastro S."/>
            <person name="Romanazzi G."/>
            <person name="Faretra F."/>
        </authorList>
    </citation>
    <scope>NUCLEOTIDE SEQUENCE [LARGE SCALE GENOMIC DNA]</scope>
    <source>
        <strain evidence="1 2">Mfrc123</strain>
    </source>
</reference>
<protein>
    <submittedName>
        <fullName evidence="1">Uncharacterized protein</fullName>
    </submittedName>
</protein>
<name>A0A5M9K2Q1_MONFR</name>